<proteinExistence type="predicted"/>
<feature type="compositionally biased region" description="Basic and acidic residues" evidence="1">
    <location>
        <begin position="222"/>
        <end position="231"/>
    </location>
</feature>
<dbReference type="EMBL" id="JAUHHV010000004">
    <property type="protein sequence ID" value="KAK1427529.1"/>
    <property type="molecule type" value="Genomic_DNA"/>
</dbReference>
<reference evidence="3" key="1">
    <citation type="journal article" date="2023" name="bioRxiv">
        <title>Improved chromosome-level genome assembly for marigold (Tagetes erecta).</title>
        <authorList>
            <person name="Jiang F."/>
            <person name="Yuan L."/>
            <person name="Wang S."/>
            <person name="Wang H."/>
            <person name="Xu D."/>
            <person name="Wang A."/>
            <person name="Fan W."/>
        </authorList>
    </citation>
    <scope>NUCLEOTIDE SEQUENCE</scope>
    <source>
        <strain evidence="3">WSJ</strain>
        <tissue evidence="3">Leaf</tissue>
    </source>
</reference>
<protein>
    <recommendedName>
        <fullName evidence="2">Retroviral polymerase SH3-like domain-containing protein</fullName>
    </recommendedName>
</protein>
<organism evidence="3 4">
    <name type="scientific">Tagetes erecta</name>
    <name type="common">African marigold</name>
    <dbReference type="NCBI Taxonomy" id="13708"/>
    <lineage>
        <taxon>Eukaryota</taxon>
        <taxon>Viridiplantae</taxon>
        <taxon>Streptophyta</taxon>
        <taxon>Embryophyta</taxon>
        <taxon>Tracheophyta</taxon>
        <taxon>Spermatophyta</taxon>
        <taxon>Magnoliopsida</taxon>
        <taxon>eudicotyledons</taxon>
        <taxon>Gunneridae</taxon>
        <taxon>Pentapetalae</taxon>
        <taxon>asterids</taxon>
        <taxon>campanulids</taxon>
        <taxon>Asterales</taxon>
        <taxon>Asteraceae</taxon>
        <taxon>Asteroideae</taxon>
        <taxon>Heliantheae alliance</taxon>
        <taxon>Tageteae</taxon>
        <taxon>Tagetes</taxon>
    </lineage>
</organism>
<accession>A0AAD8KQI4</accession>
<name>A0AAD8KQI4_TARER</name>
<dbReference type="Pfam" id="PF05515">
    <property type="entry name" value="Viral_NABP"/>
    <property type="match status" value="1"/>
</dbReference>
<dbReference type="Pfam" id="PF25597">
    <property type="entry name" value="SH3_retrovirus"/>
    <property type="match status" value="1"/>
</dbReference>
<dbReference type="AlphaFoldDB" id="A0AAD8KQI4"/>
<dbReference type="Proteomes" id="UP001229421">
    <property type="component" value="Unassembled WGS sequence"/>
</dbReference>
<evidence type="ECO:0000313" key="4">
    <source>
        <dbReference type="Proteomes" id="UP001229421"/>
    </source>
</evidence>
<dbReference type="InterPro" id="IPR008891">
    <property type="entry name" value="Viral_NABP"/>
</dbReference>
<sequence>MHSYDFNFLCCLQFAKPELPPELRERIFLLSNEVRKQWRQEEQKPPFCGTSKSAMKRRAKRYEKCMGCGNWSHTGRCRKGQTESQYEYTLLMRVGAIRLKAERSIRVGSNVHYRIEEDLAYIFDKTGLDDLTLKESCNFYPEGVKGYKIWKLQNESPRVIISRSVEFQEDVMYKDTIDISQGGCQVGDESDKMQIEVELEEITLRHGSVDKKQVNASKERKKSLYETHLDEQSSNSSAPPSVASGMQECKHPRASIASSLEPTI</sequence>
<keyword evidence="4" id="KW-1185">Reference proteome</keyword>
<feature type="compositionally biased region" description="Low complexity" evidence="1">
    <location>
        <begin position="233"/>
        <end position="244"/>
    </location>
</feature>
<evidence type="ECO:0000256" key="1">
    <source>
        <dbReference type="SAM" id="MobiDB-lite"/>
    </source>
</evidence>
<feature type="domain" description="Retroviral polymerase SH3-like" evidence="2">
    <location>
        <begin position="140"/>
        <end position="178"/>
    </location>
</feature>
<gene>
    <name evidence="3" type="ORF">QVD17_16216</name>
</gene>
<evidence type="ECO:0000313" key="3">
    <source>
        <dbReference type="EMBL" id="KAK1427529.1"/>
    </source>
</evidence>
<comment type="caution">
    <text evidence="3">The sequence shown here is derived from an EMBL/GenBank/DDBJ whole genome shotgun (WGS) entry which is preliminary data.</text>
</comment>
<evidence type="ECO:0000259" key="2">
    <source>
        <dbReference type="Pfam" id="PF25597"/>
    </source>
</evidence>
<feature type="region of interest" description="Disordered" evidence="1">
    <location>
        <begin position="210"/>
        <end position="264"/>
    </location>
</feature>
<dbReference type="InterPro" id="IPR057670">
    <property type="entry name" value="SH3_retrovirus"/>
</dbReference>